<dbReference type="CDD" id="cd22784">
    <property type="entry name" value="DPBB_MltA_YuiC-like"/>
    <property type="match status" value="1"/>
</dbReference>
<dbReference type="eggNOG" id="COG3584">
    <property type="taxonomic scope" value="Bacteria"/>
</dbReference>
<feature type="chain" id="PRO_5003232473" description="3D domain-containing protein" evidence="1">
    <location>
        <begin position="22"/>
        <end position="192"/>
    </location>
</feature>
<keyword evidence="3" id="KW-1185">Reference proteome</keyword>
<evidence type="ECO:0000313" key="3">
    <source>
        <dbReference type="Proteomes" id="UP000008635"/>
    </source>
</evidence>
<accession>E8U9I1</accession>
<dbReference type="RefSeq" id="WP_013557225.1">
    <property type="nucleotide sequence ID" value="NC_014958.1"/>
</dbReference>
<protein>
    <recommendedName>
        <fullName evidence="4">3D domain-containing protein</fullName>
    </recommendedName>
</protein>
<evidence type="ECO:0000256" key="1">
    <source>
        <dbReference type="SAM" id="SignalP"/>
    </source>
</evidence>
<sequence length="192" mass="19998" precursor="true">MSNTTNRALLTAAALMGSALAAPALPSSAVAETAVKAALANEKPATTAAKPAASAAAARQQAIQQAERAAQANAKPVVAAARATGASAVVRSTAYNSTPGQTDSSPFITATGTRVRFGTVALSRDLLKKFPYGTRIKIEDLSGRYNSVLAGRVFIVEDTMSPRKSNTVDVWMPSRGQALQWGNRQIRITALK</sequence>
<evidence type="ECO:0000313" key="2">
    <source>
        <dbReference type="EMBL" id="ADV67720.1"/>
    </source>
</evidence>
<dbReference type="STRING" id="709986.Deima_2077"/>
<keyword evidence="1" id="KW-0732">Signal</keyword>
<proteinExistence type="predicted"/>
<name>E8U9I1_DEIML</name>
<gene>
    <name evidence="2" type="ordered locus">Deima_2077</name>
</gene>
<dbReference type="PROSITE" id="PS51318">
    <property type="entry name" value="TAT"/>
    <property type="match status" value="1"/>
</dbReference>
<dbReference type="InterPro" id="IPR006311">
    <property type="entry name" value="TAT_signal"/>
</dbReference>
<evidence type="ECO:0008006" key="4">
    <source>
        <dbReference type="Google" id="ProtNLM"/>
    </source>
</evidence>
<dbReference type="OrthoDB" id="9798935at2"/>
<reference evidence="3" key="2">
    <citation type="submission" date="2011-01" db="EMBL/GenBank/DDBJ databases">
        <title>The complete genome of Deinococcus maricopensis DSM 21211.</title>
        <authorList>
            <consortium name="US DOE Joint Genome Institute (JGI-PGF)"/>
            <person name="Lucas S."/>
            <person name="Copeland A."/>
            <person name="Lapidus A."/>
            <person name="Goodwin L."/>
            <person name="Pitluck S."/>
            <person name="Kyrpides N."/>
            <person name="Mavromatis K."/>
            <person name="Pagani I."/>
            <person name="Ivanova N."/>
            <person name="Ovchinnikova G."/>
            <person name="Zeytun A."/>
            <person name="Detter J.C."/>
            <person name="Han C."/>
            <person name="Land M."/>
            <person name="Hauser L."/>
            <person name="Markowitz V."/>
            <person name="Cheng J.-F."/>
            <person name="Hugenholtz P."/>
            <person name="Woyke T."/>
            <person name="Wu D."/>
            <person name="Pukall R."/>
            <person name="Gehrich-Schroeter G."/>
            <person name="Brambilla E."/>
            <person name="Klenk H.-P."/>
            <person name="Eisen J.A."/>
        </authorList>
    </citation>
    <scope>NUCLEOTIDE SEQUENCE [LARGE SCALE GENOMIC DNA]</scope>
    <source>
        <strain evidence="3">DSM 21211 / LMG 22137 / NRRL B-23946 / LB-34</strain>
    </source>
</reference>
<reference evidence="2 3" key="1">
    <citation type="journal article" date="2011" name="Stand. Genomic Sci.">
        <title>Complete genome sequence of Deinococcus maricopensis type strain (LB-34).</title>
        <authorList>
            <person name="Pukall R."/>
            <person name="Zeytun A."/>
            <person name="Lucas S."/>
            <person name="Lapidus A."/>
            <person name="Hammon N."/>
            <person name="Deshpande S."/>
            <person name="Nolan M."/>
            <person name="Cheng J.F."/>
            <person name="Pitluck S."/>
            <person name="Liolios K."/>
            <person name="Pagani I."/>
            <person name="Mikhailova N."/>
            <person name="Ivanova N."/>
            <person name="Mavromatis K."/>
            <person name="Pati A."/>
            <person name="Tapia R."/>
            <person name="Han C."/>
            <person name="Goodwin L."/>
            <person name="Chen A."/>
            <person name="Palaniappan K."/>
            <person name="Land M."/>
            <person name="Hauser L."/>
            <person name="Chang Y.J."/>
            <person name="Jeffries C.D."/>
            <person name="Brambilla E.M."/>
            <person name="Rohde M."/>
            <person name="Goker M."/>
            <person name="Detter J.C."/>
            <person name="Woyke T."/>
            <person name="Bristow J."/>
            <person name="Eisen J.A."/>
            <person name="Markowitz V."/>
            <person name="Hugenholtz P."/>
            <person name="Kyrpides N.C."/>
            <person name="Klenk H.P."/>
        </authorList>
    </citation>
    <scope>NUCLEOTIDE SEQUENCE [LARGE SCALE GENOMIC DNA]</scope>
    <source>
        <strain evidence="3">DSM 21211 / LMG 22137 / NRRL B-23946 / LB-34</strain>
    </source>
</reference>
<feature type="signal peptide" evidence="1">
    <location>
        <begin position="1"/>
        <end position="21"/>
    </location>
</feature>
<dbReference type="AlphaFoldDB" id="E8U9I1"/>
<dbReference type="Proteomes" id="UP000008635">
    <property type="component" value="Chromosome"/>
</dbReference>
<dbReference type="KEGG" id="dmr:Deima_2077"/>
<dbReference type="HOGENOM" id="CLU_1248930_0_0_0"/>
<organism evidence="2 3">
    <name type="scientific">Deinococcus maricopensis (strain DSM 21211 / LMG 22137 / NRRL B-23946 / LB-34)</name>
    <dbReference type="NCBI Taxonomy" id="709986"/>
    <lineage>
        <taxon>Bacteria</taxon>
        <taxon>Thermotogati</taxon>
        <taxon>Deinococcota</taxon>
        <taxon>Deinococci</taxon>
        <taxon>Deinococcales</taxon>
        <taxon>Deinococcaceae</taxon>
        <taxon>Deinococcus</taxon>
    </lineage>
</organism>
<dbReference type="EMBL" id="CP002454">
    <property type="protein sequence ID" value="ADV67720.1"/>
    <property type="molecule type" value="Genomic_DNA"/>
</dbReference>